<dbReference type="EMBL" id="CP000473">
    <property type="protein sequence ID" value="ABJ81848.1"/>
    <property type="molecule type" value="Genomic_DNA"/>
</dbReference>
<dbReference type="InParanoid" id="Q02AR8"/>
<evidence type="ECO:0000256" key="8">
    <source>
        <dbReference type="RuleBase" id="RU003476"/>
    </source>
</evidence>
<dbReference type="InterPro" id="IPR020084">
    <property type="entry name" value="NUDIX_hydrolase_CS"/>
</dbReference>
<dbReference type="AlphaFoldDB" id="Q02AR8"/>
<evidence type="ECO:0000256" key="5">
    <source>
        <dbReference type="ARBA" id="ARBA00022801"/>
    </source>
</evidence>
<reference evidence="10" key="1">
    <citation type="submission" date="2006-10" db="EMBL/GenBank/DDBJ databases">
        <title>Complete sequence of Solibacter usitatus Ellin6076.</title>
        <authorList>
            <consortium name="US DOE Joint Genome Institute"/>
            <person name="Copeland A."/>
            <person name="Lucas S."/>
            <person name="Lapidus A."/>
            <person name="Barry K."/>
            <person name="Detter J.C."/>
            <person name="Glavina del Rio T."/>
            <person name="Hammon N."/>
            <person name="Israni S."/>
            <person name="Dalin E."/>
            <person name="Tice H."/>
            <person name="Pitluck S."/>
            <person name="Thompson L.S."/>
            <person name="Brettin T."/>
            <person name="Bruce D."/>
            <person name="Han C."/>
            <person name="Tapia R."/>
            <person name="Gilna P."/>
            <person name="Schmutz J."/>
            <person name="Larimer F."/>
            <person name="Land M."/>
            <person name="Hauser L."/>
            <person name="Kyrpides N."/>
            <person name="Mikhailova N."/>
            <person name="Janssen P.H."/>
            <person name="Kuske C.R."/>
            <person name="Richardson P."/>
        </authorList>
    </citation>
    <scope>NUCLEOTIDE SEQUENCE</scope>
    <source>
        <strain evidence="10">Ellin6076</strain>
    </source>
</reference>
<dbReference type="InterPro" id="IPR000086">
    <property type="entry name" value="NUDIX_hydrolase_dom"/>
</dbReference>
<dbReference type="GO" id="GO:0016462">
    <property type="term" value="F:pyrophosphatase activity"/>
    <property type="evidence" value="ECO:0007669"/>
    <property type="project" value="UniProtKB-ARBA"/>
</dbReference>
<dbReference type="STRING" id="234267.Acid_0849"/>
<comment type="similarity">
    <text evidence="3">Belongs to the Nudix hydrolase family. NudK subfamily.</text>
</comment>
<name>Q02AR8_SOLUE</name>
<keyword evidence="5 8" id="KW-0378">Hydrolase</keyword>
<feature type="domain" description="Nudix hydrolase" evidence="9">
    <location>
        <begin position="36"/>
        <end position="165"/>
    </location>
</feature>
<dbReference type="Gene3D" id="3.90.79.10">
    <property type="entry name" value="Nucleoside Triphosphate Pyrophosphohydrolase"/>
    <property type="match status" value="1"/>
</dbReference>
<evidence type="ECO:0000256" key="7">
    <source>
        <dbReference type="ARBA" id="ARBA00032272"/>
    </source>
</evidence>
<protein>
    <recommendedName>
        <fullName evidence="4">GDP-mannose pyrophosphatase</fullName>
    </recommendedName>
    <alternativeName>
        <fullName evidence="6">GDP-mannose hydrolase</fullName>
    </alternativeName>
    <alternativeName>
        <fullName evidence="7">GDPMK</fullName>
    </alternativeName>
</protein>
<proteinExistence type="inferred from homology"/>
<dbReference type="SUPFAM" id="SSF55811">
    <property type="entry name" value="Nudix"/>
    <property type="match status" value="1"/>
</dbReference>
<comment type="catalytic activity">
    <reaction evidence="1">
        <text>GDP-alpha-D-mannose + H2O = alpha-D-mannose 1-phosphate + GMP + 2 H(+)</text>
        <dbReference type="Rhea" id="RHEA:27978"/>
        <dbReference type="ChEBI" id="CHEBI:15377"/>
        <dbReference type="ChEBI" id="CHEBI:15378"/>
        <dbReference type="ChEBI" id="CHEBI:57527"/>
        <dbReference type="ChEBI" id="CHEBI:58115"/>
        <dbReference type="ChEBI" id="CHEBI:58409"/>
    </reaction>
</comment>
<dbReference type="PROSITE" id="PS00893">
    <property type="entry name" value="NUDIX_BOX"/>
    <property type="match status" value="1"/>
</dbReference>
<dbReference type="GO" id="GO:0005829">
    <property type="term" value="C:cytosol"/>
    <property type="evidence" value="ECO:0007669"/>
    <property type="project" value="TreeGrafter"/>
</dbReference>
<evidence type="ECO:0000256" key="4">
    <source>
        <dbReference type="ARBA" id="ARBA00016377"/>
    </source>
</evidence>
<dbReference type="InterPro" id="IPR015797">
    <property type="entry name" value="NUDIX_hydrolase-like_dom_sf"/>
</dbReference>
<dbReference type="eggNOG" id="COG0494">
    <property type="taxonomic scope" value="Bacteria"/>
</dbReference>
<comment type="cofactor">
    <cofactor evidence="2">
        <name>Mg(2+)</name>
        <dbReference type="ChEBI" id="CHEBI:18420"/>
    </cofactor>
</comment>
<dbReference type="PROSITE" id="PS51462">
    <property type="entry name" value="NUDIX"/>
    <property type="match status" value="1"/>
</dbReference>
<dbReference type="GO" id="GO:0019693">
    <property type="term" value="P:ribose phosphate metabolic process"/>
    <property type="evidence" value="ECO:0007669"/>
    <property type="project" value="TreeGrafter"/>
</dbReference>
<sequence length="174" mass="20224">MKITSSKQVYDCGLFRVTEDRAVDPKTKFEIKRSVVRHIGSAVMMAIDDKNRVLLVRQYRLPADKYLWELPAGRLDDGEKPLDAAKRELKEETGYAARKWTKLASYYASPGFVQERMTIFLAEDLTAGEATPMDDERIETRWFKRKELAEMIDEGKIEDGKTLIGFLTWRRKKK</sequence>
<dbReference type="PANTHER" id="PTHR11839:SF18">
    <property type="entry name" value="NUDIX HYDROLASE DOMAIN-CONTAINING PROTEIN"/>
    <property type="match status" value="1"/>
</dbReference>
<dbReference type="InterPro" id="IPR020476">
    <property type="entry name" value="Nudix_hydrolase"/>
</dbReference>
<evidence type="ECO:0000313" key="10">
    <source>
        <dbReference type="EMBL" id="ABJ81848.1"/>
    </source>
</evidence>
<accession>Q02AR8</accession>
<dbReference type="FunCoup" id="Q02AR8">
    <property type="interactions" value="317"/>
</dbReference>
<dbReference type="PRINTS" id="PR00502">
    <property type="entry name" value="NUDIXFAMILY"/>
</dbReference>
<dbReference type="Pfam" id="PF00293">
    <property type="entry name" value="NUDIX"/>
    <property type="match status" value="1"/>
</dbReference>
<dbReference type="KEGG" id="sus:Acid_0849"/>
<evidence type="ECO:0000256" key="1">
    <source>
        <dbReference type="ARBA" id="ARBA00000847"/>
    </source>
</evidence>
<evidence type="ECO:0000256" key="6">
    <source>
        <dbReference type="ARBA" id="ARBA00032162"/>
    </source>
</evidence>
<dbReference type="HOGENOM" id="CLU_062658_5_2_0"/>
<gene>
    <name evidence="10" type="ordered locus">Acid_0849</name>
</gene>
<organism evidence="10">
    <name type="scientific">Solibacter usitatus (strain Ellin6076)</name>
    <dbReference type="NCBI Taxonomy" id="234267"/>
    <lineage>
        <taxon>Bacteria</taxon>
        <taxon>Pseudomonadati</taxon>
        <taxon>Acidobacteriota</taxon>
        <taxon>Terriglobia</taxon>
        <taxon>Bryobacterales</taxon>
        <taxon>Solibacteraceae</taxon>
        <taxon>Candidatus Solibacter</taxon>
    </lineage>
</organism>
<dbReference type="OrthoDB" id="9806150at2"/>
<evidence type="ECO:0000259" key="9">
    <source>
        <dbReference type="PROSITE" id="PS51462"/>
    </source>
</evidence>
<dbReference type="CDD" id="cd03424">
    <property type="entry name" value="NUDIX_ADPRase_Nudt5_UGPPase_Nudt14"/>
    <property type="match status" value="1"/>
</dbReference>
<evidence type="ECO:0000256" key="2">
    <source>
        <dbReference type="ARBA" id="ARBA00001946"/>
    </source>
</evidence>
<evidence type="ECO:0000256" key="3">
    <source>
        <dbReference type="ARBA" id="ARBA00007275"/>
    </source>
</evidence>
<dbReference type="GO" id="GO:0006753">
    <property type="term" value="P:nucleoside phosphate metabolic process"/>
    <property type="evidence" value="ECO:0007669"/>
    <property type="project" value="TreeGrafter"/>
</dbReference>
<dbReference type="PANTHER" id="PTHR11839">
    <property type="entry name" value="UDP/ADP-SUGAR PYROPHOSPHATASE"/>
    <property type="match status" value="1"/>
</dbReference>